<sequence length="330" mass="38228">MSKRVKRWKLQDRNTQSDSAVTISDHGEAPPQLVYMEGQDRQSWVHFISEATNSEVLRMTSERIERPKEHHYGMAYNIQHMIYFDSPLVIWVAVQATLAMKHDSKFDICGRLVMLATMQSLIYTTTAVKNTILMQLCEILIATILLGSPNHASALVALERRVHRYNKNYEVSSIHIFYRSNAVSKVLSRCPQLLGRVIRFLKAIELDHEIEVITAEVCQEDKALSPSDHVWLDWCRPRIEHPERYGKKTEVLSQCANVLFRFLDYGSNCNSTRAWLMLDRAFTFVDTAQMSAIWAERYDWWPQFHVVHLPPEAELRRSELLAALGKVPIE</sequence>
<dbReference type="PANTHER" id="PTHR32122">
    <property type="entry name" value="TATA BOX-BINDING PROTEIN ASSOCIATED FACTOR RNA POLYMERASE I SUBUNIT A"/>
    <property type="match status" value="1"/>
</dbReference>
<feature type="region of interest" description="Disordered" evidence="1">
    <location>
        <begin position="1"/>
        <end position="26"/>
    </location>
</feature>
<proteinExistence type="predicted"/>
<accession>A0A0K0CXU8</accession>
<protein>
    <submittedName>
        <fullName evidence="3">Zn(II)2Cys6 transcription factor</fullName>
    </submittedName>
</protein>
<organism evidence="2 3">
    <name type="scientific">Angiostrongylus cantonensis</name>
    <name type="common">Rat lungworm</name>
    <dbReference type="NCBI Taxonomy" id="6313"/>
    <lineage>
        <taxon>Eukaryota</taxon>
        <taxon>Metazoa</taxon>
        <taxon>Ecdysozoa</taxon>
        <taxon>Nematoda</taxon>
        <taxon>Chromadorea</taxon>
        <taxon>Rhabditida</taxon>
        <taxon>Rhabditina</taxon>
        <taxon>Rhabditomorpha</taxon>
        <taxon>Strongyloidea</taxon>
        <taxon>Metastrongylidae</taxon>
        <taxon>Angiostrongylus</taxon>
    </lineage>
</organism>
<reference evidence="3" key="2">
    <citation type="submission" date="2017-02" db="UniProtKB">
        <authorList>
            <consortium name="WormBaseParasite"/>
        </authorList>
    </citation>
    <scope>IDENTIFICATION</scope>
</reference>
<dbReference type="InterPro" id="IPR052669">
    <property type="entry name" value="SL1/TIF-IB_Component"/>
</dbReference>
<evidence type="ECO:0000256" key="1">
    <source>
        <dbReference type="SAM" id="MobiDB-lite"/>
    </source>
</evidence>
<evidence type="ECO:0000313" key="2">
    <source>
        <dbReference type="Proteomes" id="UP000035642"/>
    </source>
</evidence>
<dbReference type="WBParaSite" id="ACAC_0000243001-mRNA-1">
    <property type="protein sequence ID" value="ACAC_0000243001-mRNA-1"/>
    <property type="gene ID" value="ACAC_0000243001"/>
</dbReference>
<dbReference type="PANTHER" id="PTHR32122:SF1">
    <property type="entry name" value="TATA BOX-BINDING PROTEIN-ASSOCIATED FACTOR RNA POLYMERASE I SUBUNIT A"/>
    <property type="match status" value="1"/>
</dbReference>
<dbReference type="AlphaFoldDB" id="A0A0K0CXU8"/>
<dbReference type="STRING" id="6313.A0A0K0CXU8"/>
<reference evidence="2" key="1">
    <citation type="submission" date="2012-09" db="EMBL/GenBank/DDBJ databases">
        <authorList>
            <person name="Martin A.A."/>
        </authorList>
    </citation>
    <scope>NUCLEOTIDE SEQUENCE</scope>
</reference>
<feature type="compositionally biased region" description="Polar residues" evidence="1">
    <location>
        <begin position="13"/>
        <end position="22"/>
    </location>
</feature>
<name>A0A0K0CXU8_ANGCA</name>
<evidence type="ECO:0000313" key="3">
    <source>
        <dbReference type="WBParaSite" id="ACAC_0000243001-mRNA-1"/>
    </source>
</evidence>
<keyword evidence="2" id="KW-1185">Reference proteome</keyword>
<dbReference type="Proteomes" id="UP000035642">
    <property type="component" value="Unassembled WGS sequence"/>
</dbReference>